<accession>A0A0E0DCE3</accession>
<feature type="region of interest" description="Disordered" evidence="2">
    <location>
        <begin position="327"/>
        <end position="350"/>
    </location>
</feature>
<evidence type="ECO:0000313" key="4">
    <source>
        <dbReference type="Proteomes" id="UP000008021"/>
    </source>
</evidence>
<name>A0A0E0DCE3_9ORYZ</name>
<reference evidence="3" key="1">
    <citation type="submission" date="2015-04" db="UniProtKB">
        <authorList>
            <consortium name="EnsemblPlants"/>
        </authorList>
    </citation>
    <scope>IDENTIFICATION</scope>
</reference>
<keyword evidence="1" id="KW-0808">Transferase</keyword>
<dbReference type="Proteomes" id="UP000008021">
    <property type="component" value="Chromosome 4"/>
</dbReference>
<reference evidence="3" key="2">
    <citation type="submission" date="2018-05" db="EMBL/GenBank/DDBJ databases">
        <title>OmerRS3 (Oryza meridionalis Reference Sequence Version 3).</title>
        <authorList>
            <person name="Zhang J."/>
            <person name="Kudrna D."/>
            <person name="Lee S."/>
            <person name="Talag J."/>
            <person name="Welchert J."/>
            <person name="Wing R.A."/>
        </authorList>
    </citation>
    <scope>NUCLEOTIDE SEQUENCE [LARGE SCALE GENOMIC DNA]</scope>
    <source>
        <strain evidence="3">cv. OR44</strain>
    </source>
</reference>
<keyword evidence="1" id="KW-0833">Ubl conjugation pathway</keyword>
<organism evidence="3">
    <name type="scientific">Oryza meridionalis</name>
    <dbReference type="NCBI Taxonomy" id="40149"/>
    <lineage>
        <taxon>Eukaryota</taxon>
        <taxon>Viridiplantae</taxon>
        <taxon>Streptophyta</taxon>
        <taxon>Embryophyta</taxon>
        <taxon>Tracheophyta</taxon>
        <taxon>Spermatophyta</taxon>
        <taxon>Magnoliopsida</taxon>
        <taxon>Liliopsida</taxon>
        <taxon>Poales</taxon>
        <taxon>Poaceae</taxon>
        <taxon>BOP clade</taxon>
        <taxon>Oryzoideae</taxon>
        <taxon>Oryzeae</taxon>
        <taxon>Oryzinae</taxon>
        <taxon>Oryza</taxon>
    </lineage>
</organism>
<dbReference type="AlphaFoldDB" id="A0A0E0DCE3"/>
<evidence type="ECO:0000256" key="2">
    <source>
        <dbReference type="SAM" id="MobiDB-lite"/>
    </source>
</evidence>
<comment type="function">
    <text evidence="1">Functions as an E3 ubiquitin ligase.</text>
</comment>
<keyword evidence="4" id="KW-1185">Reference proteome</keyword>
<proteinExistence type="predicted"/>
<dbReference type="GO" id="GO:0016567">
    <property type="term" value="P:protein ubiquitination"/>
    <property type="evidence" value="ECO:0007669"/>
    <property type="project" value="UniProtKB-UniRule"/>
</dbReference>
<evidence type="ECO:0000313" key="3">
    <source>
        <dbReference type="EnsemblPlants" id="OMERI04G06680.1"/>
    </source>
</evidence>
<dbReference type="HOGENOM" id="CLU_793166_0_0_1"/>
<comment type="pathway">
    <text evidence="1">Protein modification; protein ubiquitination.</text>
</comment>
<feature type="region of interest" description="Disordered" evidence="2">
    <location>
        <begin position="30"/>
        <end position="126"/>
    </location>
</feature>
<dbReference type="InterPro" id="IPR045185">
    <property type="entry name" value="PUB22/23/24-like"/>
</dbReference>
<feature type="compositionally biased region" description="Basic residues" evidence="2">
    <location>
        <begin position="175"/>
        <end position="189"/>
    </location>
</feature>
<dbReference type="PANTHER" id="PTHR22849:SF49">
    <property type="entry name" value="U-BOX DOMAIN-CONTAINING PROTEIN"/>
    <property type="match status" value="1"/>
</dbReference>
<protein>
    <recommendedName>
        <fullName evidence="1">U-box domain-containing protein</fullName>
        <ecNumber evidence="1">2.3.2.27</ecNumber>
    </recommendedName>
    <alternativeName>
        <fullName evidence="1">RING-type E3 ubiquitin transferase PUB</fullName>
    </alternativeName>
</protein>
<dbReference type="EC" id="2.3.2.27" evidence="1"/>
<dbReference type="Gramene" id="OMERI04G06680.1">
    <property type="protein sequence ID" value="OMERI04G06680.1"/>
    <property type="gene ID" value="OMERI04G06680"/>
</dbReference>
<sequence length="350" mass="37632">MSSPLSFSHLSFVSSLPYSSLSLFRWPAGRGEAGREEGGSGRRRPTTGGAGEGEAGARGRTVTGDAGEGEAAARWRTETGGAGEGGGSVADRDGRRGRRRNDSSVADDDGRRGRRRGGGSSYRHNGTIHSFLLAASSPLSSTASSRPPHPAADDAVTGETDAGTTQAPPVPSRFPGRRLPRRRRRRLPGRMWRPRAHRVGERRFRRDTELGTPPAFSKTEVLVNEGVGGERDGGGGHRRACELAVVVIDHIYGCAEGRLAVVAHPTRLAAVACAVVRHGHREPVRALHAVARHSVMPAVLQEMLAVSVGARLLFLVQVCASGERTRARARWTTSRSRSRRRRPRTPQWAP</sequence>
<dbReference type="PANTHER" id="PTHR22849">
    <property type="entry name" value="WDSAM1 PROTEIN"/>
    <property type="match status" value="1"/>
</dbReference>
<evidence type="ECO:0000256" key="1">
    <source>
        <dbReference type="RuleBase" id="RU369093"/>
    </source>
</evidence>
<comment type="catalytic activity">
    <reaction evidence="1">
        <text>S-ubiquitinyl-[E2 ubiquitin-conjugating enzyme]-L-cysteine + [acceptor protein]-L-lysine = [E2 ubiquitin-conjugating enzyme]-L-cysteine + N(6)-ubiquitinyl-[acceptor protein]-L-lysine.</text>
        <dbReference type="EC" id="2.3.2.27"/>
    </reaction>
</comment>
<dbReference type="GO" id="GO:0061630">
    <property type="term" value="F:ubiquitin protein ligase activity"/>
    <property type="evidence" value="ECO:0007669"/>
    <property type="project" value="UniProtKB-UniRule"/>
</dbReference>
<dbReference type="EnsemblPlants" id="OMERI04G06680.1">
    <property type="protein sequence ID" value="OMERI04G06680.1"/>
    <property type="gene ID" value="OMERI04G06680"/>
</dbReference>
<feature type="region of interest" description="Disordered" evidence="2">
    <location>
        <begin position="138"/>
        <end position="189"/>
    </location>
</feature>
<dbReference type="STRING" id="40149.A0A0E0DCE3"/>